<reference evidence="6 7" key="1">
    <citation type="submission" date="2018-09" db="EMBL/GenBank/DDBJ databases">
        <title>Draft genome sequence of Rhodopseudomonas palustris 2.1.18.</title>
        <authorList>
            <person name="Robertson S.L."/>
            <person name="Meyer T.E."/>
            <person name="Kyndt J.A."/>
        </authorList>
    </citation>
    <scope>NUCLEOTIDE SEQUENCE [LARGE SCALE GENOMIC DNA]</scope>
    <source>
        <strain evidence="6 7">2.1.18</strain>
    </source>
</reference>
<dbReference type="PANTHER" id="PTHR30483:SF6">
    <property type="entry name" value="PERIPLASMIC BINDING PROTEIN OF ABC TRANSPORTER FOR NATURAL AMINO ACIDS"/>
    <property type="match status" value="1"/>
</dbReference>
<evidence type="ECO:0000256" key="3">
    <source>
        <dbReference type="ARBA" id="ARBA00022970"/>
    </source>
</evidence>
<gene>
    <name evidence="6" type="ORF">D4Q52_20425</name>
</gene>
<accession>A0A418V110</accession>
<dbReference type="Proteomes" id="UP000285523">
    <property type="component" value="Unassembled WGS sequence"/>
</dbReference>
<dbReference type="SUPFAM" id="SSF53822">
    <property type="entry name" value="Periplasmic binding protein-like I"/>
    <property type="match status" value="1"/>
</dbReference>
<dbReference type="InterPro" id="IPR028082">
    <property type="entry name" value="Peripla_BP_I"/>
</dbReference>
<comment type="similarity">
    <text evidence="1">Belongs to the leucine-binding protein family.</text>
</comment>
<feature type="domain" description="Leucine-binding protein" evidence="5">
    <location>
        <begin position="33"/>
        <end position="367"/>
    </location>
</feature>
<comment type="caution">
    <text evidence="6">The sequence shown here is derived from an EMBL/GenBank/DDBJ whole genome shotgun (WGS) entry which is preliminary data.</text>
</comment>
<protein>
    <submittedName>
        <fullName evidence="6">ABC transporter substrate-binding protein</fullName>
    </submittedName>
</protein>
<dbReference type="Pfam" id="PF13458">
    <property type="entry name" value="Peripla_BP_6"/>
    <property type="match status" value="1"/>
</dbReference>
<dbReference type="InterPro" id="IPR028081">
    <property type="entry name" value="Leu-bd"/>
</dbReference>
<keyword evidence="3" id="KW-0813">Transport</keyword>
<dbReference type="InterPro" id="IPR051010">
    <property type="entry name" value="BCAA_transport"/>
</dbReference>
<keyword evidence="2 4" id="KW-0732">Signal</keyword>
<feature type="chain" id="PRO_5019489398" evidence="4">
    <location>
        <begin position="24"/>
        <end position="403"/>
    </location>
</feature>
<evidence type="ECO:0000256" key="1">
    <source>
        <dbReference type="ARBA" id="ARBA00010062"/>
    </source>
</evidence>
<feature type="signal peptide" evidence="4">
    <location>
        <begin position="1"/>
        <end position="23"/>
    </location>
</feature>
<dbReference type="OrthoDB" id="5794591at2"/>
<evidence type="ECO:0000256" key="4">
    <source>
        <dbReference type="SAM" id="SignalP"/>
    </source>
</evidence>
<evidence type="ECO:0000259" key="5">
    <source>
        <dbReference type="Pfam" id="PF13458"/>
    </source>
</evidence>
<evidence type="ECO:0000256" key="2">
    <source>
        <dbReference type="ARBA" id="ARBA00022729"/>
    </source>
</evidence>
<dbReference type="EMBL" id="QYYD01000023">
    <property type="protein sequence ID" value="RJF69524.1"/>
    <property type="molecule type" value="Genomic_DNA"/>
</dbReference>
<keyword evidence="3" id="KW-0029">Amino-acid transport</keyword>
<organism evidence="6 7">
    <name type="scientific">Rhodopseudomonas palustris</name>
    <dbReference type="NCBI Taxonomy" id="1076"/>
    <lineage>
        <taxon>Bacteria</taxon>
        <taxon>Pseudomonadati</taxon>
        <taxon>Pseudomonadota</taxon>
        <taxon>Alphaproteobacteria</taxon>
        <taxon>Hyphomicrobiales</taxon>
        <taxon>Nitrobacteraceae</taxon>
        <taxon>Rhodopseudomonas</taxon>
    </lineage>
</organism>
<dbReference type="GO" id="GO:0006865">
    <property type="term" value="P:amino acid transport"/>
    <property type="evidence" value="ECO:0007669"/>
    <property type="project" value="UniProtKB-KW"/>
</dbReference>
<evidence type="ECO:0000313" key="6">
    <source>
        <dbReference type="EMBL" id="RJF69524.1"/>
    </source>
</evidence>
<name>A0A418V110_RHOPL</name>
<evidence type="ECO:0000313" key="7">
    <source>
        <dbReference type="Proteomes" id="UP000285523"/>
    </source>
</evidence>
<dbReference type="CDD" id="cd06327">
    <property type="entry name" value="PBP1_SBP-like"/>
    <property type="match status" value="1"/>
</dbReference>
<proteinExistence type="inferred from homology"/>
<dbReference type="Gene3D" id="3.40.50.2300">
    <property type="match status" value="2"/>
</dbReference>
<sequence length="403" mass="43151">MRTFAGSMVACALSCVLAGQVAAQTPGISNNVVKIGVLADMSGVFQDLSGANSETAARMAIEDFVNNEKPPFKVELVVSDHQNKPDIAVSRVREWYDVDGVDMVTDAINSAVALAVSGVTRDKNRVLMVTGAGTTTLVNEQCSPNTVLYAWDTHGISNALAGSITRSGKKNWYFLTVDYALGQAIEKDATQAIVAAGGKVIGSRKHPTGTADFSSFVLSAQSAGPDVIGLANAGGDLINSVKAARDFGITQTLAPLAASLTDVHAIGLDAAQGMILVEGFYWNRDDESRAWSQRFFKQRNRMPIMLQAGLYSAITSYLKAVKQTGTDDPKTVLDHLKTTEINDVFAKGGRIRADGRMIHDMYVLAVKKPADSRIAWDYVDIRETIPGSSAYPPLSESKCPLVK</sequence>
<dbReference type="RefSeq" id="WP_119858410.1">
    <property type="nucleotide sequence ID" value="NZ_QYYD01000023.1"/>
</dbReference>
<dbReference type="PANTHER" id="PTHR30483">
    <property type="entry name" value="LEUCINE-SPECIFIC-BINDING PROTEIN"/>
    <property type="match status" value="1"/>
</dbReference>
<dbReference type="AlphaFoldDB" id="A0A418V110"/>